<dbReference type="PANTHER" id="PTHR46564">
    <property type="entry name" value="TRANSPOSASE"/>
    <property type="match status" value="1"/>
</dbReference>
<feature type="region of interest" description="Disordered" evidence="1">
    <location>
        <begin position="132"/>
        <end position="156"/>
    </location>
</feature>
<feature type="compositionally biased region" description="Polar residues" evidence="1">
    <location>
        <begin position="223"/>
        <end position="236"/>
    </location>
</feature>
<comment type="caution">
    <text evidence="3">The sequence shown here is derived from an EMBL/GenBank/DDBJ whole genome shotgun (WGS) entry which is preliminary data.</text>
</comment>
<feature type="domain" description="Tc1-like transposase DDE" evidence="2">
    <location>
        <begin position="27"/>
        <end position="117"/>
    </location>
</feature>
<evidence type="ECO:0000256" key="1">
    <source>
        <dbReference type="SAM" id="MobiDB-lite"/>
    </source>
</evidence>
<dbReference type="AlphaFoldDB" id="A0A964WS33"/>
<organism evidence="3 4">
    <name type="scientific">Propylenella binzhouense</name>
    <dbReference type="NCBI Taxonomy" id="2555902"/>
    <lineage>
        <taxon>Bacteria</taxon>
        <taxon>Pseudomonadati</taxon>
        <taxon>Pseudomonadota</taxon>
        <taxon>Alphaproteobacteria</taxon>
        <taxon>Hyphomicrobiales</taxon>
        <taxon>Propylenellaceae</taxon>
        <taxon>Propylenella</taxon>
    </lineage>
</organism>
<keyword evidence="4" id="KW-1185">Reference proteome</keyword>
<accession>A0A964WS33</accession>
<dbReference type="Gene3D" id="3.30.420.10">
    <property type="entry name" value="Ribonuclease H-like superfamily/Ribonuclease H"/>
    <property type="match status" value="1"/>
</dbReference>
<protein>
    <recommendedName>
        <fullName evidence="2">Tc1-like transposase DDE domain-containing protein</fullName>
    </recommendedName>
</protein>
<feature type="compositionally biased region" description="Pro residues" evidence="1">
    <location>
        <begin position="136"/>
        <end position="149"/>
    </location>
</feature>
<dbReference type="OrthoDB" id="565387at2"/>
<evidence type="ECO:0000259" key="2">
    <source>
        <dbReference type="Pfam" id="PF13358"/>
    </source>
</evidence>
<dbReference type="InterPro" id="IPR038717">
    <property type="entry name" value="Tc1-like_DDE_dom"/>
</dbReference>
<evidence type="ECO:0000313" key="3">
    <source>
        <dbReference type="EMBL" id="MYZ46548.1"/>
    </source>
</evidence>
<dbReference type="Pfam" id="PF13358">
    <property type="entry name" value="DDE_3"/>
    <property type="match status" value="1"/>
</dbReference>
<name>A0A964WS33_9HYPH</name>
<dbReference type="PANTHER" id="PTHR46564:SF1">
    <property type="entry name" value="TRANSPOSASE"/>
    <property type="match status" value="1"/>
</dbReference>
<dbReference type="GO" id="GO:0003676">
    <property type="term" value="F:nucleic acid binding"/>
    <property type="evidence" value="ECO:0007669"/>
    <property type="project" value="InterPro"/>
</dbReference>
<proteinExistence type="predicted"/>
<dbReference type="EMBL" id="SPKJ01000004">
    <property type="protein sequence ID" value="MYZ46548.1"/>
    <property type="molecule type" value="Genomic_DNA"/>
</dbReference>
<sequence>MRRAAWFVPWFTYGRSPRPLEDDDLRGALTRRGMIAPFVPPGAINPDAFEAQVGKVPVPELRPGDVVVMDSLSSRKGPRTHAPIEARGAALPFRPPYSPDFNPIENAFAKLNSLLRRAAERTVEDRWAPLWAPIRSPTPSPRPDAPTPSAPADTIQTGRLPLWLPGTSSCSHVIGGRHAAGMMAALPNPSHPIAAAKPDFSALVFLCHKAAFTRSPFRGGDDSPSNQRRGSTMTSG</sequence>
<dbReference type="InterPro" id="IPR036397">
    <property type="entry name" value="RNaseH_sf"/>
</dbReference>
<feature type="region of interest" description="Disordered" evidence="1">
    <location>
        <begin position="216"/>
        <end position="236"/>
    </location>
</feature>
<reference evidence="3" key="1">
    <citation type="submission" date="2019-03" db="EMBL/GenBank/DDBJ databases">
        <title>Afifella sp. nov., isolated from activated sludge.</title>
        <authorList>
            <person name="Li Q."/>
            <person name="Liu Y."/>
        </authorList>
    </citation>
    <scope>NUCLEOTIDE SEQUENCE</scope>
    <source>
        <strain evidence="3">L72</strain>
    </source>
</reference>
<gene>
    <name evidence="3" type="ORF">E4O86_02275</name>
</gene>
<evidence type="ECO:0000313" key="4">
    <source>
        <dbReference type="Proteomes" id="UP000773614"/>
    </source>
</evidence>
<dbReference type="Proteomes" id="UP000773614">
    <property type="component" value="Unassembled WGS sequence"/>
</dbReference>